<dbReference type="EMBL" id="CAJVQC010161117">
    <property type="protein sequence ID" value="CAG8848516.1"/>
    <property type="molecule type" value="Genomic_DNA"/>
</dbReference>
<dbReference type="Proteomes" id="UP000789920">
    <property type="component" value="Unassembled WGS sequence"/>
</dbReference>
<feature type="non-terminal residue" evidence="1">
    <location>
        <position position="45"/>
    </location>
</feature>
<proteinExistence type="predicted"/>
<sequence length="45" mass="5113">IIVKGFWLLLIAVVLLICCQQFDEHCWLLLHGLFNFVLLVIATSG</sequence>
<comment type="caution">
    <text evidence="1">The sequence shown here is derived from an EMBL/GenBank/DDBJ whole genome shotgun (WGS) entry which is preliminary data.</text>
</comment>
<keyword evidence="2" id="KW-1185">Reference proteome</keyword>
<feature type="non-terminal residue" evidence="1">
    <location>
        <position position="1"/>
    </location>
</feature>
<protein>
    <submittedName>
        <fullName evidence="1">8287_t:CDS:1</fullName>
    </submittedName>
</protein>
<evidence type="ECO:0000313" key="2">
    <source>
        <dbReference type="Proteomes" id="UP000789920"/>
    </source>
</evidence>
<gene>
    <name evidence="1" type="ORF">RPERSI_LOCUS35165</name>
</gene>
<evidence type="ECO:0000313" key="1">
    <source>
        <dbReference type="EMBL" id="CAG8848516.1"/>
    </source>
</evidence>
<accession>A0ACA9SUZ4</accession>
<name>A0ACA9SUZ4_9GLOM</name>
<organism evidence="1 2">
    <name type="scientific">Racocetra persica</name>
    <dbReference type="NCBI Taxonomy" id="160502"/>
    <lineage>
        <taxon>Eukaryota</taxon>
        <taxon>Fungi</taxon>
        <taxon>Fungi incertae sedis</taxon>
        <taxon>Mucoromycota</taxon>
        <taxon>Glomeromycotina</taxon>
        <taxon>Glomeromycetes</taxon>
        <taxon>Diversisporales</taxon>
        <taxon>Gigasporaceae</taxon>
        <taxon>Racocetra</taxon>
    </lineage>
</organism>
<reference evidence="1" key="1">
    <citation type="submission" date="2021-06" db="EMBL/GenBank/DDBJ databases">
        <authorList>
            <person name="Kallberg Y."/>
            <person name="Tangrot J."/>
            <person name="Rosling A."/>
        </authorList>
    </citation>
    <scope>NUCLEOTIDE SEQUENCE</scope>
    <source>
        <strain evidence="1">MA461A</strain>
    </source>
</reference>